<gene>
    <name evidence="6" type="ORF">LWF01_09315</name>
</gene>
<protein>
    <submittedName>
        <fullName evidence="6">Nramp family divalent metal transporter</fullName>
    </submittedName>
</protein>
<keyword evidence="4 5" id="KW-0472">Membrane</keyword>
<dbReference type="RefSeq" id="WP_349640739.1">
    <property type="nucleotide sequence ID" value="NZ_CP090958.1"/>
</dbReference>
<evidence type="ECO:0000256" key="3">
    <source>
        <dbReference type="ARBA" id="ARBA00022989"/>
    </source>
</evidence>
<accession>A0ABY8R0F4</accession>
<keyword evidence="3 5" id="KW-1133">Transmembrane helix</keyword>
<dbReference type="EMBL" id="CP090958">
    <property type="protein sequence ID" value="WGW13916.1"/>
    <property type="molecule type" value="Genomic_DNA"/>
</dbReference>
<dbReference type="PANTHER" id="PTHR11706:SF3">
    <property type="entry name" value="METAL ION TRANSPORT PROTEIN"/>
    <property type="match status" value="1"/>
</dbReference>
<organism evidence="6 7">
    <name type="scientific">Saxibacter everestensis</name>
    <dbReference type="NCBI Taxonomy" id="2909229"/>
    <lineage>
        <taxon>Bacteria</taxon>
        <taxon>Bacillati</taxon>
        <taxon>Actinomycetota</taxon>
        <taxon>Actinomycetes</taxon>
        <taxon>Micrococcales</taxon>
        <taxon>Brevibacteriaceae</taxon>
        <taxon>Saxibacter</taxon>
    </lineage>
</organism>
<feature type="transmembrane region" description="Helical" evidence="5">
    <location>
        <begin position="182"/>
        <end position="202"/>
    </location>
</feature>
<reference evidence="6 7" key="1">
    <citation type="submission" date="2023-05" db="EMBL/GenBank/DDBJ databases">
        <title>Lithophilousrod everest ZFBP1038 complete genpme.</title>
        <authorList>
            <person name="Tian M."/>
        </authorList>
    </citation>
    <scope>NUCLEOTIDE SEQUENCE [LARGE SCALE GENOMIC DNA]</scope>
    <source>
        <strain evidence="6 7">ZFBP1038</strain>
    </source>
</reference>
<dbReference type="Proteomes" id="UP001209083">
    <property type="component" value="Chromosome"/>
</dbReference>
<feature type="transmembrane region" description="Helical" evidence="5">
    <location>
        <begin position="330"/>
        <end position="351"/>
    </location>
</feature>
<evidence type="ECO:0000256" key="2">
    <source>
        <dbReference type="ARBA" id="ARBA00022692"/>
    </source>
</evidence>
<evidence type="ECO:0000313" key="7">
    <source>
        <dbReference type="Proteomes" id="UP001209083"/>
    </source>
</evidence>
<evidence type="ECO:0000313" key="6">
    <source>
        <dbReference type="EMBL" id="WGW13916.1"/>
    </source>
</evidence>
<dbReference type="Pfam" id="PF01566">
    <property type="entry name" value="Nramp"/>
    <property type="match status" value="1"/>
</dbReference>
<feature type="transmembrane region" description="Helical" evidence="5">
    <location>
        <begin position="150"/>
        <end position="170"/>
    </location>
</feature>
<feature type="transmembrane region" description="Helical" evidence="5">
    <location>
        <begin position="52"/>
        <end position="76"/>
    </location>
</feature>
<proteinExistence type="predicted"/>
<dbReference type="InterPro" id="IPR001046">
    <property type="entry name" value="NRAMP_fam"/>
</dbReference>
<comment type="subcellular location">
    <subcellularLocation>
        <location evidence="1">Membrane</location>
        <topology evidence="1">Multi-pass membrane protein</topology>
    </subcellularLocation>
</comment>
<keyword evidence="2 5" id="KW-0812">Transmembrane</keyword>
<evidence type="ECO:0000256" key="1">
    <source>
        <dbReference type="ARBA" id="ARBA00004141"/>
    </source>
</evidence>
<feature type="transmembrane region" description="Helical" evidence="5">
    <location>
        <begin position="438"/>
        <end position="461"/>
    </location>
</feature>
<dbReference type="NCBIfam" id="NF037982">
    <property type="entry name" value="Nramp_1"/>
    <property type="match status" value="1"/>
</dbReference>
<evidence type="ECO:0000256" key="5">
    <source>
        <dbReference type="SAM" id="Phobius"/>
    </source>
</evidence>
<feature type="transmembrane region" description="Helical" evidence="5">
    <location>
        <begin position="379"/>
        <end position="398"/>
    </location>
</feature>
<feature type="transmembrane region" description="Helical" evidence="5">
    <location>
        <begin position="124"/>
        <end position="144"/>
    </location>
</feature>
<evidence type="ECO:0000256" key="4">
    <source>
        <dbReference type="ARBA" id="ARBA00023136"/>
    </source>
</evidence>
<sequence length="469" mass="50740">MATNPNTAIDKVDPYTLTADGIKEPPVGWKASFRYLGPGLILSASIVGSGELIATTVLGAQAGFVLLWLVIFSTLVKVAIQVELARWTIATGEPALSGYNKVPPKLGRVGWVNMLWMVLALSKLLQLGGIIGGVAVACSILLPLGGDPFSATSITIWTIFIAVVSIAMLYTNKYSLIERGAVALVVVFSFVTILVALGLPFTPYPYGAAELGTGFSFLIPVGTLGAALAMFGITGVGADEITFYTYWCVEKGYARWAGPNDGSDEWARRANGWIKVMYKDAAVSWLIYTFGTFAFYIMGAAVLNPQNLVPEGNETITVLSRMYTDSIGEWASIVFLIGAIAVLGSTMWASIPSWSRMYTNLLATFGVLDWKDSVKRLRWIKFFTVALPIIWATAYLIIQAPVIMVQIGGVATGIFLVAIVIAVWYLRRNETDHRLYGGRWFNIALSVSSIAIGLLGIYTLLSVFGVEFG</sequence>
<feature type="transmembrane region" description="Helical" evidence="5">
    <location>
        <begin position="404"/>
        <end position="426"/>
    </location>
</feature>
<dbReference type="PANTHER" id="PTHR11706">
    <property type="entry name" value="SOLUTE CARRIER PROTEIN FAMILY 11 MEMBER"/>
    <property type="match status" value="1"/>
</dbReference>
<keyword evidence="7" id="KW-1185">Reference proteome</keyword>
<feature type="transmembrane region" description="Helical" evidence="5">
    <location>
        <begin position="285"/>
        <end position="303"/>
    </location>
</feature>
<name>A0ABY8R0F4_9MICO</name>
<feature type="transmembrane region" description="Helical" evidence="5">
    <location>
        <begin position="214"/>
        <end position="236"/>
    </location>
</feature>